<feature type="binding site" evidence="7">
    <location>
        <position position="72"/>
    </location>
    <ligand>
        <name>substrate</name>
    </ligand>
</feature>
<sequence length="342" mass="38474">MNNTYVTMIRGEVPQHTPVWFMRQAGRSQAEYRRIKAKYSLFEITRQPELCAYITKLPVDEYNVDAAILYKDIMTPLVPIGVDVDIKAGVGPVIANPIRSMEDVARLRALDVEGELPYMIETIRLLTEEMLQVPLIGFGGAPFTLASYMIEGGPSKNYNKTRQMLVCRPDIWDALMEKLTQMTIAYLGAQIKAGAAAIQIFDSWVGAVNRAEYEVRIFPWMERIIGTLKQQYPEVPVTMFGVGTGHLLSLWRKLPLDVIGLDWRCTVAEASAMGIAQTLQGNLDPAYLFADWPIIRREIDRILEEGKAHGKHIFNLGHGVVPEADPDVLKRITAYVHEVTAK</sequence>
<evidence type="ECO:0000313" key="12">
    <source>
        <dbReference type="EMBL" id="MBM6913432.1"/>
    </source>
</evidence>
<evidence type="ECO:0000256" key="6">
    <source>
        <dbReference type="ARBA" id="ARBA00023244"/>
    </source>
</evidence>
<dbReference type="EC" id="4.1.1.37" evidence="3 7"/>
<evidence type="ECO:0000256" key="3">
    <source>
        <dbReference type="ARBA" id="ARBA00012288"/>
    </source>
</evidence>
<evidence type="ECO:0000256" key="7">
    <source>
        <dbReference type="HAMAP-Rule" id="MF_00218"/>
    </source>
</evidence>
<evidence type="ECO:0000259" key="10">
    <source>
        <dbReference type="PROSITE" id="PS00906"/>
    </source>
</evidence>
<evidence type="ECO:0000256" key="9">
    <source>
        <dbReference type="RuleBase" id="RU004169"/>
    </source>
</evidence>
<dbReference type="PANTHER" id="PTHR21091">
    <property type="entry name" value="METHYLTETRAHYDROFOLATE:HOMOCYSTEINE METHYLTRANSFERASE RELATED"/>
    <property type="match status" value="1"/>
</dbReference>
<keyword evidence="13" id="KW-1185">Reference proteome</keyword>
<feature type="binding site" evidence="7">
    <location>
        <begin position="23"/>
        <end position="27"/>
    </location>
    <ligand>
        <name>substrate</name>
    </ligand>
</feature>
<dbReference type="InterPro" id="IPR006361">
    <property type="entry name" value="Uroporphyrinogen_deCO2ase_HemE"/>
</dbReference>
<dbReference type="NCBIfam" id="TIGR01464">
    <property type="entry name" value="hemE"/>
    <property type="match status" value="1"/>
</dbReference>
<keyword evidence="7" id="KW-0963">Cytoplasm</keyword>
<dbReference type="SUPFAM" id="SSF51726">
    <property type="entry name" value="UROD/MetE-like"/>
    <property type="match status" value="1"/>
</dbReference>
<evidence type="ECO:0000256" key="2">
    <source>
        <dbReference type="ARBA" id="ARBA00009935"/>
    </source>
</evidence>
<dbReference type="CDD" id="cd00717">
    <property type="entry name" value="URO-D"/>
    <property type="match status" value="1"/>
</dbReference>
<comment type="caution">
    <text evidence="12">The sequence shown here is derived from an EMBL/GenBank/DDBJ whole genome shotgun (WGS) entry which is preliminary data.</text>
</comment>
<protein>
    <recommendedName>
        <fullName evidence="3 7">Uroporphyrinogen decarboxylase</fullName>
        <shortName evidence="7">UPD</shortName>
        <shortName evidence="7">URO-D</shortName>
        <ecNumber evidence="3 7">4.1.1.37</ecNumber>
    </recommendedName>
</protein>
<comment type="function">
    <text evidence="7">Catalyzes the decarboxylation of four acetate groups of uroporphyrinogen-III to yield coproporphyrinogen-III.</text>
</comment>
<dbReference type="PROSITE" id="PS00907">
    <property type="entry name" value="UROD_2"/>
    <property type="match status" value="1"/>
</dbReference>
<comment type="pathway">
    <text evidence="1 7 8">Porphyrin-containing compound metabolism; protoporphyrin-IX biosynthesis; coproporphyrinogen-III from 5-aminolevulinate: step 4/4.</text>
</comment>
<dbReference type="EMBL" id="JACJLA010000020">
    <property type="protein sequence ID" value="MBM6913432.1"/>
    <property type="molecule type" value="Genomic_DNA"/>
</dbReference>
<name>A0ABS2GHY0_9FIRM</name>
<dbReference type="InterPro" id="IPR000257">
    <property type="entry name" value="Uroporphyrinogen_deCOase"/>
</dbReference>
<comment type="similarity">
    <text evidence="2 7 9">Belongs to the uroporphyrinogen decarboxylase family.</text>
</comment>
<feature type="site" description="Transition state stabilizer" evidence="7">
    <location>
        <position position="72"/>
    </location>
</feature>
<dbReference type="PANTHER" id="PTHR21091:SF169">
    <property type="entry name" value="UROPORPHYRINOGEN DECARBOXYLASE"/>
    <property type="match status" value="1"/>
</dbReference>
<feature type="binding site" evidence="7">
    <location>
        <position position="42"/>
    </location>
    <ligand>
        <name>substrate</name>
    </ligand>
</feature>
<evidence type="ECO:0000256" key="1">
    <source>
        <dbReference type="ARBA" id="ARBA00004804"/>
    </source>
</evidence>
<dbReference type="InterPro" id="IPR038071">
    <property type="entry name" value="UROD/MetE-like_sf"/>
</dbReference>
<feature type="binding site" evidence="7">
    <location>
        <position position="318"/>
    </location>
    <ligand>
        <name>substrate</name>
    </ligand>
</feature>
<dbReference type="Pfam" id="PF01208">
    <property type="entry name" value="URO-D"/>
    <property type="match status" value="1"/>
</dbReference>
<comment type="subunit">
    <text evidence="7">Homodimer.</text>
</comment>
<comment type="catalytic activity">
    <reaction evidence="7 8">
        <text>uroporphyrinogen III + 4 H(+) = coproporphyrinogen III + 4 CO2</text>
        <dbReference type="Rhea" id="RHEA:19865"/>
        <dbReference type="ChEBI" id="CHEBI:15378"/>
        <dbReference type="ChEBI" id="CHEBI:16526"/>
        <dbReference type="ChEBI" id="CHEBI:57308"/>
        <dbReference type="ChEBI" id="CHEBI:57309"/>
        <dbReference type="EC" id="4.1.1.37"/>
    </reaction>
</comment>
<evidence type="ECO:0000256" key="8">
    <source>
        <dbReference type="RuleBase" id="RU000554"/>
    </source>
</evidence>
<organism evidence="12 13">
    <name type="scientific">Veillonella magna</name>
    <dbReference type="NCBI Taxonomy" id="464322"/>
    <lineage>
        <taxon>Bacteria</taxon>
        <taxon>Bacillati</taxon>
        <taxon>Bacillota</taxon>
        <taxon>Negativicutes</taxon>
        <taxon>Veillonellales</taxon>
        <taxon>Veillonellaceae</taxon>
        <taxon>Veillonella</taxon>
    </lineage>
</organism>
<dbReference type="GO" id="GO:0004853">
    <property type="term" value="F:uroporphyrinogen decarboxylase activity"/>
    <property type="evidence" value="ECO:0007669"/>
    <property type="project" value="UniProtKB-EC"/>
</dbReference>
<proteinExistence type="inferred from homology"/>
<gene>
    <name evidence="7 12" type="primary">hemE</name>
    <name evidence="12" type="ORF">H6A01_08905</name>
</gene>
<dbReference type="HAMAP" id="MF_00218">
    <property type="entry name" value="URO_D"/>
    <property type="match status" value="1"/>
</dbReference>
<keyword evidence="5 7" id="KW-0456">Lyase</keyword>
<accession>A0ABS2GHY0</accession>
<evidence type="ECO:0000256" key="4">
    <source>
        <dbReference type="ARBA" id="ARBA00022793"/>
    </source>
</evidence>
<keyword evidence="4 7" id="KW-0210">Decarboxylase</keyword>
<evidence type="ECO:0000259" key="11">
    <source>
        <dbReference type="PROSITE" id="PS00907"/>
    </source>
</evidence>
<dbReference type="Gene3D" id="3.20.20.210">
    <property type="match status" value="1"/>
</dbReference>
<feature type="binding site" evidence="7">
    <location>
        <position position="203"/>
    </location>
    <ligand>
        <name>substrate</name>
    </ligand>
</feature>
<feature type="domain" description="Uroporphyrinogen decarboxylase (URO-D)" evidence="10">
    <location>
        <begin position="18"/>
        <end position="27"/>
    </location>
</feature>
<reference evidence="12 13" key="1">
    <citation type="journal article" date="2021" name="Sci. Rep.">
        <title>The distribution of antibiotic resistance genes in chicken gut microbiota commensals.</title>
        <authorList>
            <person name="Juricova H."/>
            <person name="Matiasovicova J."/>
            <person name="Kubasova T."/>
            <person name="Cejkova D."/>
            <person name="Rychlik I."/>
        </authorList>
    </citation>
    <scope>NUCLEOTIDE SEQUENCE [LARGE SCALE GENOMIC DNA]</scope>
    <source>
        <strain evidence="12 13">An537</strain>
    </source>
</reference>
<dbReference type="Proteomes" id="UP000707138">
    <property type="component" value="Unassembled WGS sequence"/>
</dbReference>
<keyword evidence="6 7" id="KW-0627">Porphyrin biosynthesis</keyword>
<comment type="subcellular location">
    <subcellularLocation>
        <location evidence="7">Cytoplasm</location>
    </subcellularLocation>
</comment>
<dbReference type="RefSeq" id="WP_205088346.1">
    <property type="nucleotide sequence ID" value="NZ_JACJLA010000020.1"/>
</dbReference>
<feature type="domain" description="Uroporphyrinogen decarboxylase (URO-D)" evidence="11">
    <location>
        <begin position="136"/>
        <end position="152"/>
    </location>
</feature>
<evidence type="ECO:0000256" key="5">
    <source>
        <dbReference type="ARBA" id="ARBA00023239"/>
    </source>
</evidence>
<feature type="binding site" evidence="7">
    <location>
        <position position="148"/>
    </location>
    <ligand>
        <name>substrate</name>
    </ligand>
</feature>
<dbReference type="PROSITE" id="PS00906">
    <property type="entry name" value="UROD_1"/>
    <property type="match status" value="1"/>
</dbReference>
<evidence type="ECO:0000313" key="13">
    <source>
        <dbReference type="Proteomes" id="UP000707138"/>
    </source>
</evidence>